<dbReference type="Proteomes" id="UP000558070">
    <property type="component" value="Unassembled WGS sequence"/>
</dbReference>
<organism evidence="2 4">
    <name type="scientific">Listeria farberi</name>
    <dbReference type="NCBI Taxonomy" id="2713500"/>
    <lineage>
        <taxon>Bacteria</taxon>
        <taxon>Bacillati</taxon>
        <taxon>Bacillota</taxon>
        <taxon>Bacilli</taxon>
        <taxon>Bacillales</taxon>
        <taxon>Listeriaceae</taxon>
        <taxon>Listeria</taxon>
    </lineage>
</organism>
<sequence length="320" mass="36851">MDYLNDIEEAWGMDDNAEKVKILERAIASADMYNDVENGIEARDLLIDTCLTAGFPKKQLQAFSWLVKKWEEDATYIDAYDLLWKYKWISEHVPTFDEVSKAQIDGLLNDMKVKFEQQNYSLRPYYKVCTLAAIRMGEKDKAKELFEKWNNTKADYLNDCSACETNDKVHYYCFIKDFEKAKKAAAPIIKGKQRCAEVPHLTYGSMALAYLELGDEKMAQECFDKGYPLVEKASSLIAPLSHLLKYLVLTNQAEKAREVIDTNKEIVLKSESGLDRLLFLQAAYPLLDRETEADLVELAETLTAKFDARNENSFYQDRLK</sequence>
<dbReference type="EMBL" id="JAARZO010000001">
    <property type="protein sequence ID" value="MBC2286368.1"/>
    <property type="molecule type" value="Genomic_DNA"/>
</dbReference>
<keyword evidence="3" id="KW-1185">Reference proteome</keyword>
<dbReference type="RefSeq" id="WP_185318365.1">
    <property type="nucleotide sequence ID" value="NZ_JAARPH010000001.1"/>
</dbReference>
<dbReference type="AlphaFoldDB" id="A0A7X1DD79"/>
<comment type="caution">
    <text evidence="2">The sequence shown here is derived from an EMBL/GenBank/DDBJ whole genome shotgun (WGS) entry which is preliminary data.</text>
</comment>
<accession>A0A7X1DD79</accession>
<proteinExistence type="predicted"/>
<dbReference type="EMBL" id="JAARPH010000001">
    <property type="protein sequence ID" value="MBC1374730.1"/>
    <property type="molecule type" value="Genomic_DNA"/>
</dbReference>
<evidence type="ECO:0000313" key="2">
    <source>
        <dbReference type="EMBL" id="MBC2286368.1"/>
    </source>
</evidence>
<gene>
    <name evidence="1" type="ORF">HB839_04215</name>
    <name evidence="2" type="ORF">HCB47_01795</name>
</gene>
<reference evidence="3 4" key="1">
    <citation type="submission" date="2020-03" db="EMBL/GenBank/DDBJ databases">
        <title>Soil Listeria distribution.</title>
        <authorList>
            <person name="Liao J."/>
            <person name="Wiedmann M."/>
        </authorList>
    </citation>
    <scope>NUCLEOTIDE SEQUENCE [LARGE SCALE GENOMIC DNA]</scope>
    <source>
        <strain evidence="2 4">FSL L7-0072</strain>
        <strain evidence="1 3">FSL L7-1699</strain>
    </source>
</reference>
<evidence type="ECO:0008006" key="5">
    <source>
        <dbReference type="Google" id="ProtNLM"/>
    </source>
</evidence>
<name>A0A7X1DD79_9LIST</name>
<evidence type="ECO:0000313" key="1">
    <source>
        <dbReference type="EMBL" id="MBC1374730.1"/>
    </source>
</evidence>
<evidence type="ECO:0000313" key="3">
    <source>
        <dbReference type="Proteomes" id="UP000518829"/>
    </source>
</evidence>
<protein>
    <recommendedName>
        <fullName evidence="5">Tetratricopeptide repeat protein</fullName>
    </recommendedName>
</protein>
<evidence type="ECO:0000313" key="4">
    <source>
        <dbReference type="Proteomes" id="UP000558070"/>
    </source>
</evidence>
<dbReference type="Proteomes" id="UP000518829">
    <property type="component" value="Unassembled WGS sequence"/>
</dbReference>